<dbReference type="GO" id="GO:0016301">
    <property type="term" value="F:kinase activity"/>
    <property type="evidence" value="ECO:0007669"/>
    <property type="project" value="UniProtKB-KW"/>
</dbReference>
<evidence type="ECO:0000313" key="2">
    <source>
        <dbReference type="EMBL" id="CAB9530910.1"/>
    </source>
</evidence>
<proteinExistence type="predicted"/>
<comment type="caution">
    <text evidence="2">The sequence shown here is derived from an EMBL/GenBank/DDBJ whole genome shotgun (WGS) entry which is preliminary data.</text>
</comment>
<gene>
    <name evidence="2" type="ORF">SEMRO_3109_G343890.1</name>
</gene>
<dbReference type="InterPro" id="IPR056164">
    <property type="entry name" value="Beta-prop_ELP1_1st"/>
</dbReference>
<dbReference type="Proteomes" id="UP001153069">
    <property type="component" value="Unassembled WGS sequence"/>
</dbReference>
<dbReference type="GO" id="GO:0033588">
    <property type="term" value="C:elongator holoenzyme complex"/>
    <property type="evidence" value="ECO:0007669"/>
    <property type="project" value="InterPro"/>
</dbReference>
<keyword evidence="2" id="KW-0808">Transferase</keyword>
<dbReference type="GO" id="GO:0002926">
    <property type="term" value="P:tRNA wobble base 5-methoxycarbonylmethyl-2-thiouridinylation"/>
    <property type="evidence" value="ECO:0007669"/>
    <property type="project" value="TreeGrafter"/>
</dbReference>
<dbReference type="EMBL" id="CAICTM010003107">
    <property type="protein sequence ID" value="CAB9530910.1"/>
    <property type="molecule type" value="Genomic_DNA"/>
</dbReference>
<protein>
    <submittedName>
        <fullName evidence="2">Inhibitor of kappa light polypeptide gene enhancer in B-cells, kinase complex-associated protein (Partial)</fullName>
    </submittedName>
</protein>
<name>A0A9N8F2R0_9STRA</name>
<keyword evidence="2" id="KW-0418">Kinase</keyword>
<organism evidence="2 3">
    <name type="scientific">Seminavis robusta</name>
    <dbReference type="NCBI Taxonomy" id="568900"/>
    <lineage>
        <taxon>Eukaryota</taxon>
        <taxon>Sar</taxon>
        <taxon>Stramenopiles</taxon>
        <taxon>Ochrophyta</taxon>
        <taxon>Bacillariophyta</taxon>
        <taxon>Bacillariophyceae</taxon>
        <taxon>Bacillariophycidae</taxon>
        <taxon>Naviculales</taxon>
        <taxon>Naviculaceae</taxon>
        <taxon>Seminavis</taxon>
    </lineage>
</organism>
<sequence>MRNLALVGESRREIELPELAPPGPNGRHAVDIFQTVSDGFSDGSSSFVLTNDGFLLKVHNNNNNDNNKPEWIAPLDQLCENPGGEWFDLSYVDSGNELLLVCLSHNGAIVTVDPTSGQAELVGEFEHGLQTGAFSPDGELLCLLTFSEPEEEETTKRNSALLLMNAQWDVLAEVNIPAHIPSE</sequence>
<dbReference type="GO" id="GO:0000049">
    <property type="term" value="F:tRNA binding"/>
    <property type="evidence" value="ECO:0007669"/>
    <property type="project" value="TreeGrafter"/>
</dbReference>
<dbReference type="PANTHER" id="PTHR12747">
    <property type="entry name" value="ELONGATOR COMPLEX PROTEIN 1"/>
    <property type="match status" value="1"/>
</dbReference>
<dbReference type="InterPro" id="IPR006849">
    <property type="entry name" value="Elp1"/>
</dbReference>
<dbReference type="Pfam" id="PF04762">
    <property type="entry name" value="Beta-prop_ELP1_1st"/>
    <property type="match status" value="1"/>
</dbReference>
<dbReference type="PANTHER" id="PTHR12747:SF0">
    <property type="entry name" value="ELONGATOR COMPLEX PROTEIN 1"/>
    <property type="match status" value="1"/>
</dbReference>
<feature type="domain" description="ELP1 first N-terminal beta-propeller" evidence="1">
    <location>
        <begin position="1"/>
        <end position="177"/>
    </location>
</feature>
<dbReference type="OrthoDB" id="40048at2759"/>
<dbReference type="SUPFAM" id="SSF63829">
    <property type="entry name" value="Calcium-dependent phosphotriesterase"/>
    <property type="match status" value="1"/>
</dbReference>
<keyword evidence="3" id="KW-1185">Reference proteome</keyword>
<evidence type="ECO:0000259" key="1">
    <source>
        <dbReference type="Pfam" id="PF04762"/>
    </source>
</evidence>
<accession>A0A9N8F2R0</accession>
<dbReference type="AlphaFoldDB" id="A0A9N8F2R0"/>
<evidence type="ECO:0000313" key="3">
    <source>
        <dbReference type="Proteomes" id="UP001153069"/>
    </source>
</evidence>
<dbReference type="GO" id="GO:0005829">
    <property type="term" value="C:cytosol"/>
    <property type="evidence" value="ECO:0007669"/>
    <property type="project" value="TreeGrafter"/>
</dbReference>
<feature type="non-terminal residue" evidence="2">
    <location>
        <position position="183"/>
    </location>
</feature>
<reference evidence="2" key="1">
    <citation type="submission" date="2020-06" db="EMBL/GenBank/DDBJ databases">
        <authorList>
            <consortium name="Plant Systems Biology data submission"/>
        </authorList>
    </citation>
    <scope>NUCLEOTIDE SEQUENCE</scope>
    <source>
        <strain evidence="2">D6</strain>
    </source>
</reference>